<dbReference type="GO" id="GO:0006412">
    <property type="term" value="P:translation"/>
    <property type="evidence" value="ECO:0007669"/>
    <property type="project" value="UniProtKB-UniRule"/>
</dbReference>
<sequence>MSLNSIFCDSITRIRNACMVKRDFTILQYSKLLVNLLNLLKTEGYIEGFEIFEERKGVRFIKVTLKYYHSQSVIKKIGVVSRPGCKVYTGADRIPRYMDGLGTVILSTPKGLLPDREAREMKVGGEVLAVVL</sequence>
<evidence type="ECO:0000256" key="1">
    <source>
        <dbReference type="ARBA" id="ARBA00006471"/>
    </source>
</evidence>
<dbReference type="GO" id="GO:0019843">
    <property type="term" value="F:rRNA binding"/>
    <property type="evidence" value="ECO:0007669"/>
    <property type="project" value="UniProtKB-UniRule"/>
</dbReference>
<dbReference type="GO" id="GO:0005840">
    <property type="term" value="C:ribosome"/>
    <property type="evidence" value="ECO:0007669"/>
    <property type="project" value="UniProtKB-KW"/>
</dbReference>
<dbReference type="Pfam" id="PF00410">
    <property type="entry name" value="Ribosomal_S8"/>
    <property type="match status" value="1"/>
</dbReference>
<comment type="function">
    <text evidence="6">One of the primary rRNA binding proteins, it binds directly to 16S rRNA central domain where it helps coordinate assembly of the platform of the 30S subunit.</text>
</comment>
<dbReference type="PROSITE" id="PS00053">
    <property type="entry name" value="RIBOSOMAL_S8"/>
    <property type="match status" value="1"/>
</dbReference>
<evidence type="ECO:0000313" key="9">
    <source>
        <dbReference type="Proteomes" id="UP000244519"/>
    </source>
</evidence>
<organism evidence="8 9">
    <name type="scientific">Candidatus Fokinia solitaria</name>
    <dbReference type="NCBI Taxonomy" id="1802984"/>
    <lineage>
        <taxon>Bacteria</taxon>
        <taxon>Pseudomonadati</taxon>
        <taxon>Pseudomonadota</taxon>
        <taxon>Alphaproteobacteria</taxon>
        <taxon>Rickettsiales</taxon>
        <taxon>Candidatus Midichloriaceae</taxon>
        <taxon>Candidatus Fokinia</taxon>
    </lineage>
</organism>
<dbReference type="HAMAP" id="MF_01302_B">
    <property type="entry name" value="Ribosomal_uS8_B"/>
    <property type="match status" value="1"/>
</dbReference>
<dbReference type="InterPro" id="IPR035987">
    <property type="entry name" value="Ribosomal_uS8_sf"/>
</dbReference>
<gene>
    <name evidence="6" type="primary">rpsH</name>
    <name evidence="8" type="ORF">Fsol_00547</name>
</gene>
<dbReference type="InterPro" id="IPR047863">
    <property type="entry name" value="Ribosomal_uS8_CS"/>
</dbReference>
<keyword evidence="2 6" id="KW-0689">Ribosomal protein</keyword>
<dbReference type="Gene3D" id="3.30.1370.30">
    <property type="match status" value="1"/>
</dbReference>
<dbReference type="GO" id="GO:1990904">
    <property type="term" value="C:ribonucleoprotein complex"/>
    <property type="evidence" value="ECO:0007669"/>
    <property type="project" value="UniProtKB-KW"/>
</dbReference>
<name>A0A2U8BSQ0_9RICK</name>
<evidence type="ECO:0000256" key="4">
    <source>
        <dbReference type="ARBA" id="ARBA00035258"/>
    </source>
</evidence>
<dbReference type="Proteomes" id="UP000244519">
    <property type="component" value="Chromosome"/>
</dbReference>
<dbReference type="KEGG" id="fso:Fsol_00547"/>
<keyword evidence="6" id="KW-0694">RNA-binding</keyword>
<dbReference type="FunFam" id="3.30.1490.10:FF:000001">
    <property type="entry name" value="30S ribosomal protein S8"/>
    <property type="match status" value="1"/>
</dbReference>
<dbReference type="GO" id="GO:0005737">
    <property type="term" value="C:cytoplasm"/>
    <property type="evidence" value="ECO:0007669"/>
    <property type="project" value="UniProtKB-ARBA"/>
</dbReference>
<dbReference type="EMBL" id="CP025989">
    <property type="protein sequence ID" value="AWD33335.1"/>
    <property type="molecule type" value="Genomic_DNA"/>
</dbReference>
<accession>A0A2U8BSQ0</accession>
<keyword evidence="3 6" id="KW-0687">Ribonucleoprotein</keyword>
<dbReference type="NCBIfam" id="NF001109">
    <property type="entry name" value="PRK00136.1"/>
    <property type="match status" value="1"/>
</dbReference>
<keyword evidence="9" id="KW-1185">Reference proteome</keyword>
<keyword evidence="6" id="KW-0699">rRNA-binding</keyword>
<evidence type="ECO:0000256" key="2">
    <source>
        <dbReference type="ARBA" id="ARBA00022980"/>
    </source>
</evidence>
<evidence type="ECO:0000256" key="7">
    <source>
        <dbReference type="RuleBase" id="RU003660"/>
    </source>
</evidence>
<proteinExistence type="inferred from homology"/>
<dbReference type="RefSeq" id="WP_108673350.1">
    <property type="nucleotide sequence ID" value="NZ_CP025989.1"/>
</dbReference>
<dbReference type="InterPro" id="IPR000630">
    <property type="entry name" value="Ribosomal_uS8"/>
</dbReference>
<dbReference type="Gene3D" id="3.30.1490.10">
    <property type="match status" value="1"/>
</dbReference>
<dbReference type="PANTHER" id="PTHR11758">
    <property type="entry name" value="40S RIBOSOMAL PROTEIN S15A"/>
    <property type="match status" value="1"/>
</dbReference>
<reference evidence="8 9" key="1">
    <citation type="journal article" date="2018" name="Genome Biol. Evol.">
        <title>The Genome Sequence of "Candidatus Fokinia solitaria": Insights on Reductive Evolution in Rickettsiales.</title>
        <authorList>
            <person name="Floriano A.M."/>
            <person name="Castelli M."/>
            <person name="Krenek S."/>
            <person name="Berendonk T.U."/>
            <person name="Bazzocchi C."/>
            <person name="Petroni G."/>
            <person name="Sassera D."/>
        </authorList>
    </citation>
    <scope>NUCLEOTIDE SEQUENCE [LARGE SCALE GENOMIC DNA]</scope>
    <source>
        <strain evidence="8">Rio ETE_ALG 3VII</strain>
    </source>
</reference>
<protein>
    <recommendedName>
        <fullName evidence="4 6">Small ribosomal subunit protein uS8</fullName>
    </recommendedName>
</protein>
<dbReference type="SUPFAM" id="SSF56047">
    <property type="entry name" value="Ribosomal protein S8"/>
    <property type="match status" value="1"/>
</dbReference>
<evidence type="ECO:0000313" key="8">
    <source>
        <dbReference type="EMBL" id="AWD33335.1"/>
    </source>
</evidence>
<dbReference type="GO" id="GO:0003735">
    <property type="term" value="F:structural constituent of ribosome"/>
    <property type="evidence" value="ECO:0007669"/>
    <property type="project" value="InterPro"/>
</dbReference>
<evidence type="ECO:0000256" key="6">
    <source>
        <dbReference type="HAMAP-Rule" id="MF_01302"/>
    </source>
</evidence>
<dbReference type="AlphaFoldDB" id="A0A2U8BSQ0"/>
<evidence type="ECO:0000256" key="3">
    <source>
        <dbReference type="ARBA" id="ARBA00023274"/>
    </source>
</evidence>
<comment type="subunit">
    <text evidence="5 6">Part of the 30S ribosomal subunit. Contacts proteins S5 and S12.</text>
</comment>
<comment type="similarity">
    <text evidence="1 6 7">Belongs to the universal ribosomal protein uS8 family.</text>
</comment>
<evidence type="ECO:0000256" key="5">
    <source>
        <dbReference type="ARBA" id="ARBA00046740"/>
    </source>
</evidence>
<dbReference type="OrthoDB" id="9802617at2"/>